<dbReference type="EMBL" id="JBHSOZ010000010">
    <property type="protein sequence ID" value="MFC5714288.1"/>
    <property type="molecule type" value="Genomic_DNA"/>
</dbReference>
<evidence type="ECO:0000313" key="2">
    <source>
        <dbReference type="Proteomes" id="UP001596142"/>
    </source>
</evidence>
<comment type="caution">
    <text evidence="1">The sequence shown here is derived from an EMBL/GenBank/DDBJ whole genome shotgun (WGS) entry which is preliminary data.</text>
</comment>
<accession>A0ABW0YP63</accession>
<sequence length="68" mass="7857">MTKDEIMNELEKKEYTEILDLLEEAENGELAEIEIVKSLGLLRDEILNDQVLQLFSELGVEIVYADEE</sequence>
<name>A0ABW0YP63_9BACI</name>
<evidence type="ECO:0000313" key="1">
    <source>
        <dbReference type="EMBL" id="MFC5714288.1"/>
    </source>
</evidence>
<protein>
    <recommendedName>
        <fullName evidence="3">Sigma-70 factor, region 1.1</fullName>
    </recommendedName>
</protein>
<dbReference type="RefSeq" id="WP_385942916.1">
    <property type="nucleotide sequence ID" value="NZ_JBHSOZ010000010.1"/>
</dbReference>
<keyword evidence="2" id="KW-1185">Reference proteome</keyword>
<gene>
    <name evidence="1" type="ORF">ACFPU1_16170</name>
</gene>
<proteinExistence type="predicted"/>
<reference evidence="2" key="1">
    <citation type="journal article" date="2019" name="Int. J. Syst. Evol. Microbiol.">
        <title>The Global Catalogue of Microorganisms (GCM) 10K type strain sequencing project: providing services to taxonomists for standard genome sequencing and annotation.</title>
        <authorList>
            <consortium name="The Broad Institute Genomics Platform"/>
            <consortium name="The Broad Institute Genome Sequencing Center for Infectious Disease"/>
            <person name="Wu L."/>
            <person name="Ma J."/>
        </authorList>
    </citation>
    <scope>NUCLEOTIDE SEQUENCE [LARGE SCALE GENOMIC DNA]</scope>
    <source>
        <strain evidence="2">CECT 7184</strain>
    </source>
</reference>
<organism evidence="1 2">
    <name type="scientific">Thalassorhabdus alkalitolerans</name>
    <dbReference type="NCBI Taxonomy" id="2282697"/>
    <lineage>
        <taxon>Bacteria</taxon>
        <taxon>Bacillati</taxon>
        <taxon>Bacillota</taxon>
        <taxon>Bacilli</taxon>
        <taxon>Bacillales</taxon>
        <taxon>Bacillaceae</taxon>
        <taxon>Thalassorhabdus</taxon>
    </lineage>
</organism>
<dbReference type="Proteomes" id="UP001596142">
    <property type="component" value="Unassembled WGS sequence"/>
</dbReference>
<evidence type="ECO:0008006" key="3">
    <source>
        <dbReference type="Google" id="ProtNLM"/>
    </source>
</evidence>